<name>A0A3N0E0D4_9ACTN</name>
<organism evidence="3 4">
    <name type="scientific">Nocardioides marmorisolisilvae</name>
    <dbReference type="NCBI Taxonomy" id="1542737"/>
    <lineage>
        <taxon>Bacteria</taxon>
        <taxon>Bacillati</taxon>
        <taxon>Actinomycetota</taxon>
        <taxon>Actinomycetes</taxon>
        <taxon>Propionibacteriales</taxon>
        <taxon>Nocardioidaceae</taxon>
        <taxon>Nocardioides</taxon>
    </lineage>
</organism>
<keyword evidence="1 3" id="KW-0378">Hydrolase</keyword>
<dbReference type="Proteomes" id="UP000277094">
    <property type="component" value="Unassembled WGS sequence"/>
</dbReference>
<reference evidence="3 4" key="1">
    <citation type="submission" date="2018-11" db="EMBL/GenBank/DDBJ databases">
        <authorList>
            <person name="Li F."/>
        </authorList>
    </citation>
    <scope>NUCLEOTIDE SEQUENCE [LARGE SCALE GENOMIC DNA]</scope>
    <source>
        <strain evidence="3 4">KIS18-7</strain>
    </source>
</reference>
<dbReference type="RefSeq" id="WP_123232511.1">
    <property type="nucleotide sequence ID" value="NZ_RJSG01000001.1"/>
</dbReference>
<dbReference type="PANTHER" id="PTHR48081">
    <property type="entry name" value="AB HYDROLASE SUPERFAMILY PROTEIN C4A8.06C"/>
    <property type="match status" value="1"/>
</dbReference>
<dbReference type="OrthoDB" id="255603at2"/>
<dbReference type="InterPro" id="IPR049492">
    <property type="entry name" value="BD-FAE-like_dom"/>
</dbReference>
<dbReference type="InterPro" id="IPR029058">
    <property type="entry name" value="AB_hydrolase_fold"/>
</dbReference>
<accession>A0A3N0E0D4</accession>
<keyword evidence="4" id="KW-1185">Reference proteome</keyword>
<sequence length="237" mass="25373">MTDLLPDAVVRYGDHELAVIDLHVPVEANGTLVVLVHGGFWKQQFDRTHTREQARALADAGYLVATPEYRRVGGGGGWPTTALDVEAAVNALPVLIAGLGLTFERAALTGHSAGGHLVTWLLTRALAVDFDRVVPVAGVVDLVLADERHLGSDAVLRFLDGAPVTEADPMTLLTAAPNAVVQLLHGADDDTVPIELSRRFVAAHPWAELVELPGVGHFEFLDPADPAFDALLELLRR</sequence>
<dbReference type="AlphaFoldDB" id="A0A3N0E0D4"/>
<evidence type="ECO:0000313" key="3">
    <source>
        <dbReference type="EMBL" id="RNL81308.1"/>
    </source>
</evidence>
<dbReference type="EMBL" id="RJSG01000001">
    <property type="protein sequence ID" value="RNL81308.1"/>
    <property type="molecule type" value="Genomic_DNA"/>
</dbReference>
<evidence type="ECO:0000313" key="4">
    <source>
        <dbReference type="Proteomes" id="UP000277094"/>
    </source>
</evidence>
<feature type="domain" description="BD-FAE-like" evidence="2">
    <location>
        <begin position="21"/>
        <end position="201"/>
    </location>
</feature>
<proteinExistence type="predicted"/>
<dbReference type="InterPro" id="IPR050300">
    <property type="entry name" value="GDXG_lipolytic_enzyme"/>
</dbReference>
<gene>
    <name evidence="3" type="ORF">EFL95_02840</name>
</gene>
<dbReference type="PANTHER" id="PTHR48081:SF33">
    <property type="entry name" value="KYNURENINE FORMAMIDASE"/>
    <property type="match status" value="1"/>
</dbReference>
<dbReference type="Pfam" id="PF20434">
    <property type="entry name" value="BD-FAE"/>
    <property type="match status" value="1"/>
</dbReference>
<evidence type="ECO:0000256" key="1">
    <source>
        <dbReference type="ARBA" id="ARBA00022801"/>
    </source>
</evidence>
<dbReference type="Gene3D" id="3.40.50.1820">
    <property type="entry name" value="alpha/beta hydrolase"/>
    <property type="match status" value="1"/>
</dbReference>
<dbReference type="GO" id="GO:0016787">
    <property type="term" value="F:hydrolase activity"/>
    <property type="evidence" value="ECO:0007669"/>
    <property type="project" value="UniProtKB-KW"/>
</dbReference>
<comment type="caution">
    <text evidence="3">The sequence shown here is derived from an EMBL/GenBank/DDBJ whole genome shotgun (WGS) entry which is preliminary data.</text>
</comment>
<evidence type="ECO:0000259" key="2">
    <source>
        <dbReference type="Pfam" id="PF20434"/>
    </source>
</evidence>
<protein>
    <submittedName>
        <fullName evidence="3">Alpha/beta hydrolase</fullName>
    </submittedName>
</protein>
<dbReference type="SUPFAM" id="SSF53474">
    <property type="entry name" value="alpha/beta-Hydrolases"/>
    <property type="match status" value="1"/>
</dbReference>